<evidence type="ECO:0000256" key="8">
    <source>
        <dbReference type="ARBA" id="ARBA00022989"/>
    </source>
</evidence>
<feature type="region of interest" description="Disordered" evidence="14">
    <location>
        <begin position="846"/>
        <end position="875"/>
    </location>
</feature>
<reference evidence="17 18" key="1">
    <citation type="submission" date="2014-04" db="EMBL/GenBank/DDBJ databases">
        <authorList>
            <consortium name="DOE Joint Genome Institute"/>
            <person name="Kuo A."/>
            <person name="Kohler A."/>
            <person name="Costa M.D."/>
            <person name="Nagy L.G."/>
            <person name="Floudas D."/>
            <person name="Copeland A."/>
            <person name="Barry K.W."/>
            <person name="Cichocki N."/>
            <person name="Veneault-Fourrey C."/>
            <person name="LaButti K."/>
            <person name="Lindquist E.A."/>
            <person name="Lipzen A."/>
            <person name="Lundell T."/>
            <person name="Morin E."/>
            <person name="Murat C."/>
            <person name="Sun H."/>
            <person name="Tunlid A."/>
            <person name="Henrissat B."/>
            <person name="Grigoriev I.V."/>
            <person name="Hibbett D.S."/>
            <person name="Martin F."/>
            <person name="Nordberg H.P."/>
            <person name="Cantor M.N."/>
            <person name="Hua S.X."/>
        </authorList>
    </citation>
    <scope>NUCLEOTIDE SEQUENCE [LARGE SCALE GENOMIC DNA]</scope>
    <source>
        <strain evidence="17 18">Marx 270</strain>
    </source>
</reference>
<dbReference type="OrthoDB" id="10006946at2759"/>
<gene>
    <name evidence="17" type="ORF">M404DRAFT_122913</name>
</gene>
<feature type="domain" description="FAD-binding FR-type" evidence="16">
    <location>
        <begin position="438"/>
        <end position="567"/>
    </location>
</feature>
<evidence type="ECO:0000256" key="10">
    <source>
        <dbReference type="ARBA" id="ARBA00023065"/>
    </source>
</evidence>
<evidence type="ECO:0000256" key="12">
    <source>
        <dbReference type="ARBA" id="ARBA00023180"/>
    </source>
</evidence>
<dbReference type="EC" id="1.16.1.9" evidence="3"/>
<feature type="transmembrane region" description="Helical" evidence="15">
    <location>
        <begin position="270"/>
        <end position="288"/>
    </location>
</feature>
<keyword evidence="18" id="KW-1185">Reference proteome</keyword>
<dbReference type="Pfam" id="PF08030">
    <property type="entry name" value="NAD_binding_6"/>
    <property type="match status" value="1"/>
</dbReference>
<protein>
    <recommendedName>
        <fullName evidence="3">ferric-chelate reductase (NADPH)</fullName>
        <ecNumber evidence="3">1.16.1.9</ecNumber>
    </recommendedName>
</protein>
<sequence>MSSASSPAYPANPTTPPYTDNLEWITAYLTIHSLSVPSRRYSFLLWIVVVFIFLVFAILHWTGARGGVLGAYWSKWALLRRSWKKHAGLRLGTRQTSPSNRKAVFLPSNAQLLAMFGMTLVSLALALVGPDYIAPTFKVWQFAKRDLSQSHTPVQPHSLYDASTFDPYIPQYTIPKSLWSSSARFGQIAFALFPLCIIFALKAPPFALFAIPFMIQLFFDKLVWLHRWSGRLIWFMTSVHVVLWSIQLARDRDPNTRRPAYLQAFTYQPFLFGWTAFALLTLIVLLSLHPIRRHFYESFYFMHILLVPLTLLTAGLHHPTIGFWCWVAFAIWVGERLWRLTWWVYSNGFAYNAPSAPVPSDYNSWEMDRLQQLQSESLPPHPFVEANVKRTSSPLDPYYDYDHGSPIPLLSGASPRSSSRLSHAIEELAPARNPPPLPSYVPPPGYAHAELLPGRTIRLRLITPRFLPWAPGQHFLIHIPSVSRFTSHPFTCASICDEQAQDHEGRLMVFLIRARKGWTQDLWDMVSRMIANHSRGDVSSLKSTSLPTRGALLRAFVDGPFGSSVRARWGDYSTAIIITGGSGVSFGLSVLQYLCLCLSGRDGQHLGGRPGGFGQKGFVMRRIRFVWLLREYSHVQWCASILRHCMSMVPSLQVDIYVTNFKPVLAKLPTPLSPALSPSRLRFTSTSAIDELEPPHPSFARDGRNHSRSSSSTSVDSHESCESDVDLSYYGGEHNDANDVPEDLNLAHETNILELTNFEGEEDMTTPSEKNLSLKLKKEGRLRRMQTRRLGKVAGLRKDLEPSQTYNHLRSQPDYRAPLLRTRRQSVLSTNSNDRLIPVSPLSERPLSALSESDLSNSPVQRYGDSPHRSRPPSSLANILEYSTVSWVAPPPVIEDGPPPSPRTRTQWDDKSEAERSRPYLPPIMTNGPPDLPGLEIDEQEAREVDIMSEHARPGKPKLDKVIVDEVEQSGGSVVVACCGPSSLDAMVRKIIAKQINPERIRQGDMRGLITLVSEEFEY</sequence>
<comment type="subcellular location">
    <subcellularLocation>
        <location evidence="1">Cell membrane</location>
        <topology evidence="1">Multi-pass membrane protein</topology>
    </subcellularLocation>
</comment>
<dbReference type="InterPro" id="IPR017938">
    <property type="entry name" value="Riboflavin_synthase-like_b-brl"/>
</dbReference>
<dbReference type="PROSITE" id="PS51384">
    <property type="entry name" value="FAD_FR"/>
    <property type="match status" value="1"/>
</dbReference>
<evidence type="ECO:0000256" key="7">
    <source>
        <dbReference type="ARBA" id="ARBA00022982"/>
    </source>
</evidence>
<name>A0A0C3PXN5_PISTI</name>
<dbReference type="Gene3D" id="3.40.50.80">
    <property type="entry name" value="Nucleotide-binding domain of ferredoxin-NADP reductase (FNR) module"/>
    <property type="match status" value="1"/>
</dbReference>
<feature type="transmembrane region" description="Helical" evidence="15">
    <location>
        <begin position="232"/>
        <end position="250"/>
    </location>
</feature>
<dbReference type="AlphaFoldDB" id="A0A0C3PXN5"/>
<keyword evidence="12" id="KW-0325">Glycoprotein</keyword>
<dbReference type="Proteomes" id="UP000054217">
    <property type="component" value="Unassembled WGS sequence"/>
</dbReference>
<dbReference type="SUPFAM" id="SSF63380">
    <property type="entry name" value="Riboflavin synthase domain-like"/>
    <property type="match status" value="1"/>
</dbReference>
<evidence type="ECO:0000256" key="3">
    <source>
        <dbReference type="ARBA" id="ARBA00012668"/>
    </source>
</evidence>
<feature type="transmembrane region" description="Helical" evidence="15">
    <location>
        <begin position="43"/>
        <end position="63"/>
    </location>
</feature>
<organism evidence="17 18">
    <name type="scientific">Pisolithus tinctorius Marx 270</name>
    <dbReference type="NCBI Taxonomy" id="870435"/>
    <lineage>
        <taxon>Eukaryota</taxon>
        <taxon>Fungi</taxon>
        <taxon>Dikarya</taxon>
        <taxon>Basidiomycota</taxon>
        <taxon>Agaricomycotina</taxon>
        <taxon>Agaricomycetes</taxon>
        <taxon>Agaricomycetidae</taxon>
        <taxon>Boletales</taxon>
        <taxon>Sclerodermatineae</taxon>
        <taxon>Pisolithaceae</taxon>
        <taxon>Pisolithus</taxon>
    </lineage>
</organism>
<dbReference type="InterPro" id="IPR017927">
    <property type="entry name" value="FAD-bd_FR_type"/>
</dbReference>
<dbReference type="GO" id="GO:0006826">
    <property type="term" value="P:iron ion transport"/>
    <property type="evidence" value="ECO:0007669"/>
    <property type="project" value="UniProtKB-ARBA"/>
</dbReference>
<dbReference type="EMBL" id="KN831946">
    <property type="protein sequence ID" value="KIO13764.1"/>
    <property type="molecule type" value="Genomic_DNA"/>
</dbReference>
<feature type="region of interest" description="Disordered" evidence="14">
    <location>
        <begin position="758"/>
        <end position="818"/>
    </location>
</feature>
<evidence type="ECO:0000256" key="5">
    <source>
        <dbReference type="ARBA" id="ARBA00022475"/>
    </source>
</evidence>
<evidence type="ECO:0000313" key="18">
    <source>
        <dbReference type="Proteomes" id="UP000054217"/>
    </source>
</evidence>
<dbReference type="PANTHER" id="PTHR32361:SF9">
    <property type="entry name" value="FERRIC REDUCTASE TRANSMEMBRANE COMPONENT 3-RELATED"/>
    <property type="match status" value="1"/>
</dbReference>
<dbReference type="InterPro" id="IPR013112">
    <property type="entry name" value="FAD-bd_8"/>
</dbReference>
<feature type="region of interest" description="Disordered" evidence="14">
    <location>
        <begin position="889"/>
        <end position="932"/>
    </location>
</feature>
<dbReference type="InParanoid" id="A0A0C3PXN5"/>
<dbReference type="InterPro" id="IPR039261">
    <property type="entry name" value="FNR_nucleotide-bd"/>
</dbReference>
<feature type="compositionally biased region" description="Basic and acidic residues" evidence="14">
    <location>
        <begin position="906"/>
        <end position="918"/>
    </location>
</feature>
<evidence type="ECO:0000259" key="16">
    <source>
        <dbReference type="PROSITE" id="PS51384"/>
    </source>
</evidence>
<evidence type="ECO:0000256" key="11">
    <source>
        <dbReference type="ARBA" id="ARBA00023136"/>
    </source>
</evidence>
<evidence type="ECO:0000313" key="17">
    <source>
        <dbReference type="EMBL" id="KIO13764.1"/>
    </source>
</evidence>
<proteinExistence type="inferred from homology"/>
<dbReference type="InterPro" id="IPR013130">
    <property type="entry name" value="Fe3_Rdtase_TM_dom"/>
</dbReference>
<dbReference type="GO" id="GO:0005886">
    <property type="term" value="C:plasma membrane"/>
    <property type="evidence" value="ECO:0007669"/>
    <property type="project" value="UniProtKB-SubCell"/>
</dbReference>
<evidence type="ECO:0000256" key="4">
    <source>
        <dbReference type="ARBA" id="ARBA00022448"/>
    </source>
</evidence>
<evidence type="ECO:0000256" key="2">
    <source>
        <dbReference type="ARBA" id="ARBA00006278"/>
    </source>
</evidence>
<evidence type="ECO:0000256" key="9">
    <source>
        <dbReference type="ARBA" id="ARBA00023002"/>
    </source>
</evidence>
<evidence type="ECO:0000256" key="14">
    <source>
        <dbReference type="SAM" id="MobiDB-lite"/>
    </source>
</evidence>
<comment type="similarity">
    <text evidence="2">Belongs to the ferric reductase (FRE) family.</text>
</comment>
<keyword evidence="10" id="KW-0406">Ion transport</keyword>
<dbReference type="PANTHER" id="PTHR32361">
    <property type="entry name" value="FERRIC/CUPRIC REDUCTASE TRANSMEMBRANE COMPONENT"/>
    <property type="match status" value="1"/>
</dbReference>
<accession>A0A0C3PXN5</accession>
<dbReference type="Pfam" id="PF01794">
    <property type="entry name" value="Ferric_reduct"/>
    <property type="match status" value="1"/>
</dbReference>
<feature type="transmembrane region" description="Helical" evidence="15">
    <location>
        <begin position="185"/>
        <end position="201"/>
    </location>
</feature>
<dbReference type="GO" id="GO:0006879">
    <property type="term" value="P:intracellular iron ion homeostasis"/>
    <property type="evidence" value="ECO:0007669"/>
    <property type="project" value="TreeGrafter"/>
</dbReference>
<comment type="catalytic activity">
    <reaction evidence="13">
        <text>2 a Fe(II)-siderophore + NADP(+) + H(+) = 2 a Fe(III)-siderophore + NADPH</text>
        <dbReference type="Rhea" id="RHEA:28795"/>
        <dbReference type="Rhea" id="RHEA-COMP:11342"/>
        <dbReference type="Rhea" id="RHEA-COMP:11344"/>
        <dbReference type="ChEBI" id="CHEBI:15378"/>
        <dbReference type="ChEBI" id="CHEBI:29033"/>
        <dbReference type="ChEBI" id="CHEBI:29034"/>
        <dbReference type="ChEBI" id="CHEBI:57783"/>
        <dbReference type="ChEBI" id="CHEBI:58349"/>
        <dbReference type="EC" id="1.16.1.9"/>
    </reaction>
</comment>
<feature type="region of interest" description="Disordered" evidence="14">
    <location>
        <begin position="686"/>
        <end position="741"/>
    </location>
</feature>
<evidence type="ECO:0000256" key="6">
    <source>
        <dbReference type="ARBA" id="ARBA00022692"/>
    </source>
</evidence>
<dbReference type="HOGENOM" id="CLU_009442_0_0_1"/>
<dbReference type="CDD" id="cd06186">
    <property type="entry name" value="NOX_Duox_like_FAD_NADP"/>
    <property type="match status" value="1"/>
</dbReference>
<dbReference type="GO" id="GO:0052851">
    <property type="term" value="F:ferric-chelate reductase (NADPH) activity"/>
    <property type="evidence" value="ECO:0007669"/>
    <property type="project" value="UniProtKB-EC"/>
</dbReference>
<dbReference type="InterPro" id="IPR013121">
    <property type="entry name" value="Fe_red_NAD-bd_6"/>
</dbReference>
<dbReference type="STRING" id="870435.A0A0C3PXN5"/>
<feature type="compositionally biased region" description="Basic residues" evidence="14">
    <location>
        <begin position="778"/>
        <end position="791"/>
    </location>
</feature>
<keyword evidence="8 15" id="KW-1133">Transmembrane helix</keyword>
<dbReference type="Pfam" id="PF08022">
    <property type="entry name" value="FAD_binding_8"/>
    <property type="match status" value="1"/>
</dbReference>
<keyword evidence="9" id="KW-0560">Oxidoreductase</keyword>
<keyword evidence="7" id="KW-0249">Electron transport</keyword>
<dbReference type="SFLD" id="SFLDS00052">
    <property type="entry name" value="Ferric_Reductase_Domain"/>
    <property type="match status" value="2"/>
</dbReference>
<reference evidence="18" key="2">
    <citation type="submission" date="2015-01" db="EMBL/GenBank/DDBJ databases">
        <title>Evolutionary Origins and Diversification of the Mycorrhizal Mutualists.</title>
        <authorList>
            <consortium name="DOE Joint Genome Institute"/>
            <consortium name="Mycorrhizal Genomics Consortium"/>
            <person name="Kohler A."/>
            <person name="Kuo A."/>
            <person name="Nagy L.G."/>
            <person name="Floudas D."/>
            <person name="Copeland A."/>
            <person name="Barry K.W."/>
            <person name="Cichocki N."/>
            <person name="Veneault-Fourrey C."/>
            <person name="LaButti K."/>
            <person name="Lindquist E.A."/>
            <person name="Lipzen A."/>
            <person name="Lundell T."/>
            <person name="Morin E."/>
            <person name="Murat C."/>
            <person name="Riley R."/>
            <person name="Ohm R."/>
            <person name="Sun H."/>
            <person name="Tunlid A."/>
            <person name="Henrissat B."/>
            <person name="Grigoriev I.V."/>
            <person name="Hibbett D.S."/>
            <person name="Martin F."/>
        </authorList>
    </citation>
    <scope>NUCLEOTIDE SEQUENCE [LARGE SCALE GENOMIC DNA]</scope>
    <source>
        <strain evidence="18">Marx 270</strain>
    </source>
</reference>
<keyword evidence="6 15" id="KW-0812">Transmembrane</keyword>
<keyword evidence="5" id="KW-1003">Cell membrane</keyword>
<keyword evidence="4" id="KW-0813">Transport</keyword>
<feature type="transmembrane region" description="Helical" evidence="15">
    <location>
        <begin position="112"/>
        <end position="134"/>
    </location>
</feature>
<feature type="transmembrane region" description="Helical" evidence="15">
    <location>
        <begin position="295"/>
        <end position="315"/>
    </location>
</feature>
<feature type="compositionally biased region" description="Pro residues" evidence="14">
    <location>
        <begin position="889"/>
        <end position="902"/>
    </location>
</feature>
<evidence type="ECO:0000256" key="1">
    <source>
        <dbReference type="ARBA" id="ARBA00004651"/>
    </source>
</evidence>
<dbReference type="GO" id="GO:0015677">
    <property type="term" value="P:copper ion import"/>
    <property type="evidence" value="ECO:0007669"/>
    <property type="project" value="TreeGrafter"/>
</dbReference>
<dbReference type="InterPro" id="IPR051410">
    <property type="entry name" value="Ferric/Cupric_Reductase"/>
</dbReference>
<keyword evidence="11 15" id="KW-0472">Membrane</keyword>
<feature type="compositionally biased region" description="Polar residues" evidence="14">
    <location>
        <begin position="850"/>
        <end position="860"/>
    </location>
</feature>
<evidence type="ECO:0000256" key="13">
    <source>
        <dbReference type="ARBA" id="ARBA00048483"/>
    </source>
</evidence>
<evidence type="ECO:0000256" key="15">
    <source>
        <dbReference type="SAM" id="Phobius"/>
    </source>
</evidence>